<keyword evidence="2 4" id="KW-0863">Zinc-finger</keyword>
<dbReference type="PROSITE" id="PS00518">
    <property type="entry name" value="ZF_RING_1"/>
    <property type="match status" value="1"/>
</dbReference>
<keyword evidence="1" id="KW-0479">Metal-binding</keyword>
<keyword evidence="3" id="KW-0862">Zinc</keyword>
<dbReference type="InterPro" id="IPR013083">
    <property type="entry name" value="Znf_RING/FYVE/PHD"/>
</dbReference>
<dbReference type="SUPFAM" id="SSF57850">
    <property type="entry name" value="RING/U-box"/>
    <property type="match status" value="1"/>
</dbReference>
<evidence type="ECO:0000256" key="1">
    <source>
        <dbReference type="ARBA" id="ARBA00022723"/>
    </source>
</evidence>
<dbReference type="InterPro" id="IPR017907">
    <property type="entry name" value="Znf_RING_CS"/>
</dbReference>
<dbReference type="Proteomes" id="UP001363622">
    <property type="component" value="Unassembled WGS sequence"/>
</dbReference>
<protein>
    <recommendedName>
        <fullName evidence="5">RING-type domain-containing protein</fullName>
    </recommendedName>
</protein>
<evidence type="ECO:0000259" key="5">
    <source>
        <dbReference type="PROSITE" id="PS50089"/>
    </source>
</evidence>
<evidence type="ECO:0000313" key="6">
    <source>
        <dbReference type="EMBL" id="KAK7510085.1"/>
    </source>
</evidence>
<keyword evidence="7" id="KW-1185">Reference proteome</keyword>
<reference evidence="6 7" key="1">
    <citation type="submission" date="2024-04" db="EMBL/GenBank/DDBJ databases">
        <title>Phyllosticta paracitricarpa is synonymous to the EU quarantine fungus P. citricarpa based on phylogenomic analyses.</title>
        <authorList>
            <consortium name="Lawrence Berkeley National Laboratory"/>
            <person name="Van Ingen-Buijs V.A."/>
            <person name="Van Westerhoven A.C."/>
            <person name="Haridas S."/>
            <person name="Skiadas P."/>
            <person name="Martin F."/>
            <person name="Groenewald J.Z."/>
            <person name="Crous P.W."/>
            <person name="Seidl M.F."/>
        </authorList>
    </citation>
    <scope>NUCLEOTIDE SEQUENCE [LARGE SCALE GENOMIC DNA]</scope>
    <source>
        <strain evidence="6 7">CBS 123371</strain>
    </source>
</reference>
<dbReference type="EMBL" id="JBBPHU010000015">
    <property type="protein sequence ID" value="KAK7510085.1"/>
    <property type="molecule type" value="Genomic_DNA"/>
</dbReference>
<evidence type="ECO:0000256" key="3">
    <source>
        <dbReference type="ARBA" id="ARBA00022833"/>
    </source>
</evidence>
<organism evidence="6 7">
    <name type="scientific">Phyllosticta citriasiana</name>
    <dbReference type="NCBI Taxonomy" id="595635"/>
    <lineage>
        <taxon>Eukaryota</taxon>
        <taxon>Fungi</taxon>
        <taxon>Dikarya</taxon>
        <taxon>Ascomycota</taxon>
        <taxon>Pezizomycotina</taxon>
        <taxon>Dothideomycetes</taxon>
        <taxon>Dothideomycetes incertae sedis</taxon>
        <taxon>Botryosphaeriales</taxon>
        <taxon>Phyllostictaceae</taxon>
        <taxon>Phyllosticta</taxon>
    </lineage>
</organism>
<name>A0ABR1KE16_9PEZI</name>
<dbReference type="InterPro" id="IPR001841">
    <property type="entry name" value="Znf_RING"/>
</dbReference>
<proteinExistence type="predicted"/>
<comment type="caution">
    <text evidence="6">The sequence shown here is derived from an EMBL/GenBank/DDBJ whole genome shotgun (WGS) entry which is preliminary data.</text>
</comment>
<feature type="domain" description="RING-type" evidence="5">
    <location>
        <begin position="287"/>
        <end position="328"/>
    </location>
</feature>
<gene>
    <name evidence="6" type="ORF">IWZ03DRAFT_363600</name>
</gene>
<evidence type="ECO:0000313" key="7">
    <source>
        <dbReference type="Proteomes" id="UP001363622"/>
    </source>
</evidence>
<accession>A0ABR1KE16</accession>
<evidence type="ECO:0000256" key="2">
    <source>
        <dbReference type="ARBA" id="ARBA00022771"/>
    </source>
</evidence>
<dbReference type="PROSITE" id="PS50089">
    <property type="entry name" value="ZF_RING_2"/>
    <property type="match status" value="1"/>
</dbReference>
<dbReference type="Gene3D" id="3.30.40.10">
    <property type="entry name" value="Zinc/RING finger domain, C3HC4 (zinc finger)"/>
    <property type="match status" value="1"/>
</dbReference>
<sequence>MATDLKTSPELTTSISCWIKLGISAGLNAQEFGQWVDTTIEKCAGLKSRNVSSSNSIADPKTASTVAVIGEGCHFSAIKVHNLVTCLSEEECAQVADTVSTYLDQAFDELHKAFWTFGNQGLDKVKTKFAHGTISGCVLLEILYEVSRVYEIGKLAFQYFELAADANLVSGLVELLDVQPYNQVLPVTRGPEGVACGVCKQSAELLLSCRNEQRKTEPKICLSNDKSFVDSLEEWDMVPHIGHISSGLDIEATDTSEEKETESLAKSATAVKGSDAASLSDFDDDDCAIVDLGAEESSFCMVKTRCGHFFCAHCLEGSTELSSRCPACGKLL</sequence>
<evidence type="ECO:0000256" key="4">
    <source>
        <dbReference type="PROSITE-ProRule" id="PRU00175"/>
    </source>
</evidence>